<name>A0ABD0YZS4_9HEMI</name>
<comment type="caution">
    <text evidence="2">The sequence shown here is derived from an EMBL/GenBank/DDBJ whole genome shotgun (WGS) entry which is preliminary data.</text>
</comment>
<protein>
    <submittedName>
        <fullName evidence="2">Uncharacterized protein</fullName>
    </submittedName>
</protein>
<evidence type="ECO:0000313" key="3">
    <source>
        <dbReference type="Proteomes" id="UP001558652"/>
    </source>
</evidence>
<organism evidence="2 3">
    <name type="scientific">Ranatra chinensis</name>
    <dbReference type="NCBI Taxonomy" id="642074"/>
    <lineage>
        <taxon>Eukaryota</taxon>
        <taxon>Metazoa</taxon>
        <taxon>Ecdysozoa</taxon>
        <taxon>Arthropoda</taxon>
        <taxon>Hexapoda</taxon>
        <taxon>Insecta</taxon>
        <taxon>Pterygota</taxon>
        <taxon>Neoptera</taxon>
        <taxon>Paraneoptera</taxon>
        <taxon>Hemiptera</taxon>
        <taxon>Heteroptera</taxon>
        <taxon>Panheteroptera</taxon>
        <taxon>Nepomorpha</taxon>
        <taxon>Nepidae</taxon>
        <taxon>Ranatrinae</taxon>
        <taxon>Ranatra</taxon>
    </lineage>
</organism>
<feature type="compositionally biased region" description="Basic residues" evidence="1">
    <location>
        <begin position="1"/>
        <end position="12"/>
    </location>
</feature>
<reference evidence="2 3" key="1">
    <citation type="submission" date="2024-07" db="EMBL/GenBank/DDBJ databases">
        <title>Chromosome-level genome assembly of the water stick insect Ranatra chinensis (Heteroptera: Nepidae).</title>
        <authorList>
            <person name="Liu X."/>
        </authorList>
    </citation>
    <scope>NUCLEOTIDE SEQUENCE [LARGE SCALE GENOMIC DNA]</scope>
    <source>
        <strain evidence="2">Cailab_2021Rc</strain>
        <tissue evidence="2">Muscle</tissue>
    </source>
</reference>
<dbReference type="Proteomes" id="UP001558652">
    <property type="component" value="Unassembled WGS sequence"/>
</dbReference>
<feature type="region of interest" description="Disordered" evidence="1">
    <location>
        <begin position="76"/>
        <end position="111"/>
    </location>
</feature>
<keyword evidence="3" id="KW-1185">Reference proteome</keyword>
<gene>
    <name evidence="2" type="ORF">AAG570_000664</name>
</gene>
<evidence type="ECO:0000256" key="1">
    <source>
        <dbReference type="SAM" id="MobiDB-lite"/>
    </source>
</evidence>
<feature type="compositionally biased region" description="Basic and acidic residues" evidence="1">
    <location>
        <begin position="13"/>
        <end position="27"/>
    </location>
</feature>
<sequence length="255" mass="28305">MASKRRNMFHKNKTQETTEKVFTKQDAEAECDSVPPKRSDEEISSCPEEIVLKPLSAPRKSVTFHSDLVTGCAVIEDSSSGSPEKEEAGIEGDAGGCKGPTPEENTPPNRRHQFIITVHRIEGGNSQSREVHEINQDLLLSRTQKAIPLIDLLVEFWGIVNGVKPMAASCYREGIITEGTAIQSYTVGGALKDVLYSCFGMNDPLEAVTRVLWPSIIHFISGGVSTPRWVDRRPVLFPQDVEPIEHCFVENKFRN</sequence>
<accession>A0ABD0YZS4</accession>
<evidence type="ECO:0000313" key="2">
    <source>
        <dbReference type="EMBL" id="KAL1140734.1"/>
    </source>
</evidence>
<dbReference type="EMBL" id="JBFDAA010000001">
    <property type="protein sequence ID" value="KAL1140734.1"/>
    <property type="molecule type" value="Genomic_DNA"/>
</dbReference>
<dbReference type="AlphaFoldDB" id="A0ABD0YZS4"/>
<feature type="region of interest" description="Disordered" evidence="1">
    <location>
        <begin position="1"/>
        <end position="45"/>
    </location>
</feature>
<proteinExistence type="predicted"/>